<protein>
    <submittedName>
        <fullName evidence="3">Uncharacterized protein</fullName>
    </submittedName>
</protein>
<feature type="coiled-coil region" evidence="1">
    <location>
        <begin position="735"/>
        <end position="762"/>
    </location>
</feature>
<feature type="region of interest" description="Disordered" evidence="2">
    <location>
        <begin position="949"/>
        <end position="968"/>
    </location>
</feature>
<feature type="coiled-coil region" evidence="1">
    <location>
        <begin position="296"/>
        <end position="486"/>
    </location>
</feature>
<evidence type="ECO:0000256" key="2">
    <source>
        <dbReference type="SAM" id="MobiDB-lite"/>
    </source>
</evidence>
<gene>
    <name evidence="3" type="ORF">CEUSTIGMA_g7579.t1</name>
</gene>
<dbReference type="EMBL" id="BEGY01000049">
    <property type="protein sequence ID" value="GAX80141.1"/>
    <property type="molecule type" value="Genomic_DNA"/>
</dbReference>
<comment type="caution">
    <text evidence="3">The sequence shown here is derived from an EMBL/GenBank/DDBJ whole genome shotgun (WGS) entry which is preliminary data.</text>
</comment>
<dbReference type="Proteomes" id="UP000232323">
    <property type="component" value="Unassembled WGS sequence"/>
</dbReference>
<reference evidence="3 4" key="1">
    <citation type="submission" date="2017-08" db="EMBL/GenBank/DDBJ databases">
        <title>Acidophilic green algal genome provides insights into adaptation to an acidic environment.</title>
        <authorList>
            <person name="Hirooka S."/>
            <person name="Hirose Y."/>
            <person name="Kanesaki Y."/>
            <person name="Higuchi S."/>
            <person name="Fujiwara T."/>
            <person name="Onuma R."/>
            <person name="Era A."/>
            <person name="Ohbayashi R."/>
            <person name="Uzuka A."/>
            <person name="Nozaki H."/>
            <person name="Yoshikawa H."/>
            <person name="Miyagishima S.Y."/>
        </authorList>
    </citation>
    <scope>NUCLEOTIDE SEQUENCE [LARGE SCALE GENOMIC DNA]</scope>
    <source>
        <strain evidence="3 4">NIES-2499</strain>
    </source>
</reference>
<feature type="coiled-coil region" evidence="1">
    <location>
        <begin position="568"/>
        <end position="602"/>
    </location>
</feature>
<dbReference type="AlphaFoldDB" id="A0A250XAM2"/>
<organism evidence="3 4">
    <name type="scientific">Chlamydomonas eustigma</name>
    <dbReference type="NCBI Taxonomy" id="1157962"/>
    <lineage>
        <taxon>Eukaryota</taxon>
        <taxon>Viridiplantae</taxon>
        <taxon>Chlorophyta</taxon>
        <taxon>core chlorophytes</taxon>
        <taxon>Chlorophyceae</taxon>
        <taxon>CS clade</taxon>
        <taxon>Chlamydomonadales</taxon>
        <taxon>Chlamydomonadaceae</taxon>
        <taxon>Chlamydomonas</taxon>
    </lineage>
</organism>
<evidence type="ECO:0000313" key="3">
    <source>
        <dbReference type="EMBL" id="GAX80141.1"/>
    </source>
</evidence>
<sequence length="1070" mass="116871">MIGAQVKRPPNFDRRSEADSDVRLQALTKQLSQLDVTSSKLGETLKFISEFNKDNGGAVLGSHAPQQLQQLQQLRQRLTIAVREIEQLQVEDSQNSNTDVSPSTSSTPKKSIAGTGTAAGEDAMDTESTTPRQLKKEKVLLAESLHHAAANDGGTVSGTVTRITREAAEESAATLTRVKEEQRRLMALKKELADLQKENEIMSKEISTRDIRALREKLASQQAQLKEIQSAEDDLKLVQSLAERLPIIRAELEVLKPVAEETAQLEAEVCSLKELDTRRVQLSRDIATLQPKVMLVEKMQVKVSQLEDELQKAEELQTRVTVLQAEADKLPALRTRMYSLQASAAEARQLEKLMQDYGRQEELLVRLQNQEQEMQARVAGIEDLKRQVEVLKFASSEADQLEVKFASLATAASRLPVLRSQVSTLEDRCAEVAELEVEVEKLEQVEEESKALRRRVEELRPQAEEVERLKVEVHEMQQAVVEAEELRAKTHSSRFVVAQALTSPGSVLATAQAISSGRLLGEDTKAEPELSKIEEEQARLPIVQLTFNIVQPEPPLLPPGVSAELFRKQEEVRALKEAHAEMADLETHQGRLQQQLEELKASTAAAEVIRLQAQLLEMQSRDVQELTAEVEGLAGVSEKLAALKEQHRVLEQEADEAFVLQAQLPELEAAAAQVGVLRRRRDALEAERVQALSLMESISEAEAVISGRSALEVKLASLYALQEEVEHFQSRLEQRPAIEAKLSRLRAEIARMDAQAEEAVVLQADLSIMRRQMALAAAASTTFSAAAASPTPAASTTFSAAAASPTPAVNATESQMAEGCGHVDGTELVTAADPDVPLLALNKLAAGKSSESTSIEAHALEGVSSDDGSSPKAVHGVEGGWQLVTPSGCEEDHDSSMVTAHLEQVRARHAALVAQRQELLQLTAESQLLMKDNEVLRMQLNVAVAMYSSGGPAASSRAPADKAVSGDDSTVVAASREFEQVRDSGDLEDGQEEQPHGVGTPLGAVFQRLRVLESENMSLQARNEELKNETDSLRSALEASLNRLDAFKGLAATVGMIRGKKHEFNPSLAT</sequence>
<dbReference type="STRING" id="1157962.A0A250XAM2"/>
<feature type="compositionally biased region" description="Low complexity" evidence="2">
    <location>
        <begin position="101"/>
        <end position="111"/>
    </location>
</feature>
<feature type="region of interest" description="Disordered" evidence="2">
    <location>
        <begin position="981"/>
        <end position="1000"/>
    </location>
</feature>
<feature type="compositionally biased region" description="Polar residues" evidence="2">
    <location>
        <begin position="90"/>
        <end position="100"/>
    </location>
</feature>
<feature type="coiled-coil region" evidence="1">
    <location>
        <begin position="1009"/>
        <end position="1043"/>
    </location>
</feature>
<evidence type="ECO:0000313" key="4">
    <source>
        <dbReference type="Proteomes" id="UP000232323"/>
    </source>
</evidence>
<keyword evidence="4" id="KW-1185">Reference proteome</keyword>
<dbReference type="OrthoDB" id="546328at2759"/>
<proteinExistence type="predicted"/>
<feature type="coiled-coil region" evidence="1">
    <location>
        <begin position="633"/>
        <end position="687"/>
    </location>
</feature>
<keyword evidence="1" id="KW-0175">Coiled coil</keyword>
<name>A0A250XAM2_9CHLO</name>
<accession>A0A250XAM2</accession>
<feature type="region of interest" description="Disordered" evidence="2">
    <location>
        <begin position="90"/>
        <end position="132"/>
    </location>
</feature>
<evidence type="ECO:0000256" key="1">
    <source>
        <dbReference type="SAM" id="Coils"/>
    </source>
</evidence>
<feature type="coiled-coil region" evidence="1">
    <location>
        <begin position="165"/>
        <end position="231"/>
    </location>
</feature>
<feature type="compositionally biased region" description="Low complexity" evidence="2">
    <location>
        <begin position="949"/>
        <end position="958"/>
    </location>
</feature>